<keyword evidence="2 3" id="KW-0067">ATP-binding</keyword>
<keyword evidence="8" id="KW-1185">Reference proteome</keyword>
<feature type="region of interest" description="Disordered" evidence="4">
    <location>
        <begin position="453"/>
        <end position="486"/>
    </location>
</feature>
<feature type="domain" description="FtsK" evidence="6">
    <location>
        <begin position="592"/>
        <end position="785"/>
    </location>
</feature>
<dbReference type="GO" id="GO:0005524">
    <property type="term" value="F:ATP binding"/>
    <property type="evidence" value="ECO:0007669"/>
    <property type="project" value="UniProtKB-UniRule"/>
</dbReference>
<keyword evidence="5" id="KW-1133">Transmembrane helix</keyword>
<dbReference type="EMBL" id="FWFF01000004">
    <property type="protein sequence ID" value="SLM94015.1"/>
    <property type="molecule type" value="Genomic_DNA"/>
</dbReference>
<dbReference type="Pfam" id="PF01580">
    <property type="entry name" value="FtsK_SpoIIIE"/>
    <property type="match status" value="1"/>
</dbReference>
<accession>A0A1X6X4W4</accession>
<feature type="region of interest" description="Disordered" evidence="4">
    <location>
        <begin position="1218"/>
        <end position="1252"/>
    </location>
</feature>
<dbReference type="SUPFAM" id="SSF52540">
    <property type="entry name" value="P-loop containing nucleoside triphosphate hydrolases"/>
    <property type="match status" value="2"/>
</dbReference>
<protein>
    <submittedName>
        <fullName evidence="7">FtsK/SpoIIIE family protein, putative secretion system component EssC/YukA</fullName>
    </submittedName>
</protein>
<feature type="binding site" evidence="3">
    <location>
        <begin position="611"/>
        <end position="618"/>
    </location>
    <ligand>
        <name>ATP</name>
        <dbReference type="ChEBI" id="CHEBI:30616"/>
    </ligand>
</feature>
<evidence type="ECO:0000256" key="3">
    <source>
        <dbReference type="PROSITE-ProRule" id="PRU00289"/>
    </source>
</evidence>
<name>A0A1X6X4W4_9MICO</name>
<keyword evidence="5" id="KW-0472">Membrane</keyword>
<dbReference type="SUPFAM" id="SSF49879">
    <property type="entry name" value="SMAD/FHA domain"/>
    <property type="match status" value="1"/>
</dbReference>
<dbReference type="SMART" id="SM00382">
    <property type="entry name" value="AAA"/>
    <property type="match status" value="1"/>
</dbReference>
<evidence type="ECO:0000256" key="2">
    <source>
        <dbReference type="ARBA" id="ARBA00022840"/>
    </source>
</evidence>
<dbReference type="PANTHER" id="PTHR22683:SF1">
    <property type="entry name" value="TYPE VII SECRETION SYSTEM PROTEIN ESSC"/>
    <property type="match status" value="1"/>
</dbReference>
<organism evidence="7 8">
    <name type="scientific">Brevibacterium yomogidense</name>
    <dbReference type="NCBI Taxonomy" id="946573"/>
    <lineage>
        <taxon>Bacteria</taxon>
        <taxon>Bacillati</taxon>
        <taxon>Actinomycetota</taxon>
        <taxon>Actinomycetes</taxon>
        <taxon>Micrococcales</taxon>
        <taxon>Brevibacteriaceae</taxon>
        <taxon>Brevibacterium</taxon>
    </lineage>
</organism>
<evidence type="ECO:0000256" key="5">
    <source>
        <dbReference type="SAM" id="Phobius"/>
    </source>
</evidence>
<dbReference type="CDD" id="cd00060">
    <property type="entry name" value="FHA"/>
    <property type="match status" value="1"/>
</dbReference>
<dbReference type="InterPro" id="IPR003593">
    <property type="entry name" value="AAA+_ATPase"/>
</dbReference>
<evidence type="ECO:0000259" key="6">
    <source>
        <dbReference type="PROSITE" id="PS50901"/>
    </source>
</evidence>
<dbReference type="GO" id="GO:0003677">
    <property type="term" value="F:DNA binding"/>
    <property type="evidence" value="ECO:0007669"/>
    <property type="project" value="InterPro"/>
</dbReference>
<keyword evidence="1 3" id="KW-0547">Nucleotide-binding</keyword>
<dbReference type="InterPro" id="IPR027417">
    <property type="entry name" value="P-loop_NTPase"/>
</dbReference>
<dbReference type="Proteomes" id="UP000196581">
    <property type="component" value="Unassembled WGS sequence"/>
</dbReference>
<feature type="transmembrane region" description="Helical" evidence="5">
    <location>
        <begin position="214"/>
        <end position="237"/>
    </location>
</feature>
<proteinExistence type="predicted"/>
<dbReference type="Gene3D" id="3.40.50.300">
    <property type="entry name" value="P-loop containing nucleotide triphosphate hydrolases"/>
    <property type="match status" value="2"/>
</dbReference>
<evidence type="ECO:0000313" key="7">
    <source>
        <dbReference type="EMBL" id="SLM94015.1"/>
    </source>
</evidence>
<evidence type="ECO:0000256" key="1">
    <source>
        <dbReference type="ARBA" id="ARBA00022741"/>
    </source>
</evidence>
<dbReference type="PROSITE" id="PS50901">
    <property type="entry name" value="FTSK"/>
    <property type="match status" value="1"/>
</dbReference>
<dbReference type="CDD" id="cd01127">
    <property type="entry name" value="TrwB_TraG_TraD_VirD4"/>
    <property type="match status" value="1"/>
</dbReference>
<keyword evidence="5" id="KW-0812">Transmembrane</keyword>
<feature type="region of interest" description="Disordered" evidence="4">
    <location>
        <begin position="174"/>
        <end position="204"/>
    </location>
</feature>
<sequence>MEVVYSAILHSVSGTRTSSHRIVAPGWAPAARVLSAVGAVRAFGTDRAAHGTSSAADPLPWATWAGAHPVTVDSPGLTLLTPAQPTPGGHARVIVRSGPESGFAIAVPRGEWTLGRGAGLDVDLADPYLSRRPLTLANGPAGITVDGALLRSATLDDAAADPSRCVVGSTTLTLANSGDPTAGGHSGDHRTDASPAPLAWPEPEDVTPVRSPSWLVYAAPIGIGIILALVIGTWWFLLLSLAGPATAAVTLRVERRRFARETIESRRRHAQAVTRTLAGVDAQCRTFSRRLEEIAYGGTSRRSAAPQREDLLVLGTGRCLSTVGVRLPRDQDERAHAQRRLPPHQLDGDTALLILEDEPLLIPRSARVRVTGPPERAHAIVRSVVAAHLSAGGGCVADEAFPEFAGLADPANSCRVSPPQTSATTDPTEVSYVVTGPDALNAPPLEILCGSPARPDSLTRPGSDGAHSAQAHRIGSTPLDTTSSSVVGSPLSGLFDAHRMHRSTLLRLLAARTLGSHVHSQGPRVQHADSSSFVSDVLAHWVATGQPDAGPLSVPLGPPVPMPEAPRGSIRPEPGRGSIGAPKDVAATLRPENPLAVLDLRTSGPHALVAGTTGSGKSVLLEAWLDALCRTHSPDDLRLVLLDFKGGASLSGFLHRPHTDCLVTDLDEPAALRAVRSITAEIARRERHLAHSGCRDIDELLERSRHDPSVRRLPRLLVVIDEFHVLTSLSPHIVAKFEHLTAVGRSLGVHLVLATQRPSGVVSARMRANISLRICLRVRDESDSHEVLGVPDAAWLDPHRPGTALVSDDNGIRAFRSARPGDPEPAASSGPHVTVTSLTGAAEVVLPLPLRPPSLPVVSDGPPGPRHEVIAPALPDHLLPDHLPWTDTTTIGLVDLPDENRVAHVDLSADSGSITVSGGRGRGWSTAVEACARAFHSAGLPVIHIGPQSDAPHVDAEGILRLGHAEAWAIDHLIAECERMRRPVVWAVDDWDEFITAHQTSPRVDRLERLLTGSAGMKFVVSGQRRALAQRLAQTAQTRIVFPPASEQDAVFFGLSASRFSGDWPPGRAAIIGEAAVTDSHEGADLQIVRESLRTDRAPIGEPTGEPVRPHLLWSHFTAAEPEHTQPGRSAGAVRIGCDPAGTEVLWEPEVHGHVLTVLVAAAEEPAVLTAFVGNLRDQGTTVVLDSDDPAQRAAADAAAAKRRPVCIISGNRLVSGNPAAPHSASHTARFGGPSTGPPSGAPPVDGAGPTLLLGPWPEESLRVAGHRALAPIPHRADAHWWLTVEAATPIHLQVTDRHT</sequence>
<dbReference type="InterPro" id="IPR050206">
    <property type="entry name" value="FtsK/SpoIIIE/SftA"/>
</dbReference>
<dbReference type="RefSeq" id="WP_179207054.1">
    <property type="nucleotide sequence ID" value="NZ_FWFF01000004.1"/>
</dbReference>
<dbReference type="PANTHER" id="PTHR22683">
    <property type="entry name" value="SPORULATION PROTEIN RELATED"/>
    <property type="match status" value="1"/>
</dbReference>
<evidence type="ECO:0000313" key="8">
    <source>
        <dbReference type="Proteomes" id="UP000196581"/>
    </source>
</evidence>
<reference evidence="8" key="1">
    <citation type="submission" date="2017-02" db="EMBL/GenBank/DDBJ databases">
        <authorList>
            <person name="Dridi B."/>
        </authorList>
    </citation>
    <scope>NUCLEOTIDE SEQUENCE [LARGE SCALE GENOMIC DNA]</scope>
    <source>
        <strain evidence="8">B Co 03.10</strain>
    </source>
</reference>
<gene>
    <name evidence="7" type="ORF">FM105_03955</name>
</gene>
<dbReference type="InterPro" id="IPR008984">
    <property type="entry name" value="SMAD_FHA_dom_sf"/>
</dbReference>
<dbReference type="InterPro" id="IPR002543">
    <property type="entry name" value="FtsK_dom"/>
</dbReference>
<evidence type="ECO:0000256" key="4">
    <source>
        <dbReference type="SAM" id="MobiDB-lite"/>
    </source>
</evidence>